<protein>
    <submittedName>
        <fullName evidence="2">Uncharacterized protein</fullName>
    </submittedName>
</protein>
<dbReference type="EMBL" id="MFAB01000016">
    <property type="protein sequence ID" value="OGD68753.1"/>
    <property type="molecule type" value="Genomic_DNA"/>
</dbReference>
<dbReference type="AlphaFoldDB" id="A0A1F5EMZ3"/>
<keyword evidence="1" id="KW-1133">Transmembrane helix</keyword>
<sequence>MLIVPIDYSYAEPFISVAVFLFMPVAIFFPDISANVMQFVAELESSFGNGNGFFTVLFSFLVVAVYIVIFSAFYEWAEKTDKRKYATQI</sequence>
<feature type="transmembrane region" description="Helical" evidence="1">
    <location>
        <begin position="52"/>
        <end position="74"/>
    </location>
</feature>
<dbReference type="Proteomes" id="UP000176865">
    <property type="component" value="Unassembled WGS sequence"/>
</dbReference>
<comment type="caution">
    <text evidence="2">The sequence shown here is derived from an EMBL/GenBank/DDBJ whole genome shotgun (WGS) entry which is preliminary data.</text>
</comment>
<evidence type="ECO:0000256" key="1">
    <source>
        <dbReference type="SAM" id="Phobius"/>
    </source>
</evidence>
<organism evidence="2 3">
    <name type="scientific">Candidatus Campbellbacteria bacterium RIFCSPLOWO2_01_FULL_34_15</name>
    <dbReference type="NCBI Taxonomy" id="1797579"/>
    <lineage>
        <taxon>Bacteria</taxon>
        <taxon>Candidatus Campbelliibacteriota</taxon>
    </lineage>
</organism>
<proteinExistence type="predicted"/>
<evidence type="ECO:0000313" key="2">
    <source>
        <dbReference type="EMBL" id="OGD68753.1"/>
    </source>
</evidence>
<accession>A0A1F5EMZ3</accession>
<feature type="transmembrane region" description="Helical" evidence="1">
    <location>
        <begin position="12"/>
        <end position="32"/>
    </location>
</feature>
<keyword evidence="1" id="KW-0812">Transmembrane</keyword>
<name>A0A1F5EMZ3_9BACT</name>
<reference evidence="2 3" key="1">
    <citation type="journal article" date="2016" name="Nat. Commun.">
        <title>Thousands of microbial genomes shed light on interconnected biogeochemical processes in an aquifer system.</title>
        <authorList>
            <person name="Anantharaman K."/>
            <person name="Brown C.T."/>
            <person name="Hug L.A."/>
            <person name="Sharon I."/>
            <person name="Castelle C.J."/>
            <person name="Probst A.J."/>
            <person name="Thomas B.C."/>
            <person name="Singh A."/>
            <person name="Wilkins M.J."/>
            <person name="Karaoz U."/>
            <person name="Brodie E.L."/>
            <person name="Williams K.H."/>
            <person name="Hubbard S.S."/>
            <person name="Banfield J.F."/>
        </authorList>
    </citation>
    <scope>NUCLEOTIDE SEQUENCE [LARGE SCALE GENOMIC DNA]</scope>
</reference>
<evidence type="ECO:0000313" key="3">
    <source>
        <dbReference type="Proteomes" id="UP000176865"/>
    </source>
</evidence>
<dbReference type="STRING" id="1797579.A2996_00835"/>
<gene>
    <name evidence="2" type="ORF">A2996_00835</name>
</gene>
<keyword evidence="1" id="KW-0472">Membrane</keyword>